<feature type="domain" description="Glyoxalase-like" evidence="1">
    <location>
        <begin position="6"/>
        <end position="120"/>
    </location>
</feature>
<dbReference type="Gene3D" id="3.10.180.10">
    <property type="entry name" value="2,3-Dihydroxybiphenyl 1,2-Dioxygenase, domain 1"/>
    <property type="match status" value="1"/>
</dbReference>
<evidence type="ECO:0000313" key="2">
    <source>
        <dbReference type="EMBL" id="MVB13050.1"/>
    </source>
</evidence>
<dbReference type="OrthoDB" id="9815599at2"/>
<evidence type="ECO:0000313" key="3">
    <source>
        <dbReference type="Proteomes" id="UP000469440"/>
    </source>
</evidence>
<reference evidence="2 3" key="1">
    <citation type="submission" date="2019-09" db="EMBL/GenBank/DDBJ databases">
        <title>Genome sequence of Clostridium sp. EA1.</title>
        <authorList>
            <person name="Poehlein A."/>
            <person name="Bengelsdorf F.R."/>
            <person name="Daniel R."/>
        </authorList>
    </citation>
    <scope>NUCLEOTIDE SEQUENCE [LARGE SCALE GENOMIC DNA]</scope>
    <source>
        <strain evidence="2 3">EA1</strain>
    </source>
</reference>
<protein>
    <submittedName>
        <fullName evidence="2">Glyoxalase-like domain protein</fullName>
    </submittedName>
</protein>
<dbReference type="InterPro" id="IPR025870">
    <property type="entry name" value="Glyoxalase-like_dom"/>
</dbReference>
<accession>A0A6N8I667</accession>
<dbReference type="RefSeq" id="WP_156991464.1">
    <property type="nucleotide sequence ID" value="NZ_VWXL01000109.1"/>
</dbReference>
<dbReference type="EMBL" id="VWXL01000109">
    <property type="protein sequence ID" value="MVB13050.1"/>
    <property type="molecule type" value="Genomic_DNA"/>
</dbReference>
<dbReference type="SUPFAM" id="SSF54593">
    <property type="entry name" value="Glyoxalase/Bleomycin resistance protein/Dihydroxybiphenyl dioxygenase"/>
    <property type="match status" value="1"/>
</dbReference>
<evidence type="ECO:0000259" key="1">
    <source>
        <dbReference type="Pfam" id="PF12681"/>
    </source>
</evidence>
<proteinExistence type="predicted"/>
<dbReference type="AlphaFoldDB" id="A0A6N8I667"/>
<keyword evidence="3" id="KW-1185">Reference proteome</keyword>
<dbReference type="InterPro" id="IPR029068">
    <property type="entry name" value="Glyas_Bleomycin-R_OHBP_Dase"/>
</dbReference>
<organism evidence="2 3">
    <name type="scientific">Caproicibacter fermentans</name>
    <dbReference type="NCBI Taxonomy" id="2576756"/>
    <lineage>
        <taxon>Bacteria</taxon>
        <taxon>Bacillati</taxon>
        <taxon>Bacillota</taxon>
        <taxon>Clostridia</taxon>
        <taxon>Eubacteriales</taxon>
        <taxon>Acutalibacteraceae</taxon>
        <taxon>Caproicibacter</taxon>
    </lineage>
</organism>
<dbReference type="Pfam" id="PF12681">
    <property type="entry name" value="Glyoxalase_2"/>
    <property type="match status" value="1"/>
</dbReference>
<gene>
    <name evidence="2" type="ORF">CAFE_38050</name>
</gene>
<name>A0A6N8I667_9FIRM</name>
<comment type="caution">
    <text evidence="2">The sequence shown here is derived from an EMBL/GenBank/DDBJ whole genome shotgun (WGS) entry which is preliminary data.</text>
</comment>
<sequence>MKYEGVCVAVKDINLSKKFYQDLFELEVFQDYGRNVSFGGLSLQQDFDWLLGISKNSILKESHNMELYFEEDKFDDFIAKLQQRNDIRYIGDGVKESDWGQRSIRFYDLDGHIIEVGENMKMVVKRFLDSGLSMTETSKRMDVSVSDLETLLNS</sequence>
<dbReference type="Proteomes" id="UP000469440">
    <property type="component" value="Unassembled WGS sequence"/>
</dbReference>